<gene>
    <name evidence="6" type="ORF">HII31_02115</name>
</gene>
<evidence type="ECO:0000256" key="5">
    <source>
        <dbReference type="SAM" id="SignalP"/>
    </source>
</evidence>
<keyword evidence="4" id="KW-0443">Lipid metabolism</keyword>
<feature type="non-terminal residue" evidence="6">
    <location>
        <position position="365"/>
    </location>
</feature>
<evidence type="ECO:0000313" key="7">
    <source>
        <dbReference type="Proteomes" id="UP000660729"/>
    </source>
</evidence>
<proteinExistence type="predicted"/>
<evidence type="ECO:0000313" key="6">
    <source>
        <dbReference type="EMBL" id="KAF7196745.1"/>
    </source>
</evidence>
<keyword evidence="7" id="KW-1185">Reference proteome</keyword>
<dbReference type="Gene3D" id="3.40.50.1820">
    <property type="entry name" value="alpha/beta hydrolase"/>
    <property type="match status" value="1"/>
</dbReference>
<dbReference type="InterPro" id="IPR029058">
    <property type="entry name" value="AB_hydrolase_fold"/>
</dbReference>
<dbReference type="PANTHER" id="PTHR10272:SF14">
    <property type="entry name" value="PAF ACETYLHYDROLASE FAMILY PROTEIN"/>
    <property type="match status" value="1"/>
</dbReference>
<feature type="signal peptide" evidence="5">
    <location>
        <begin position="1"/>
        <end position="15"/>
    </location>
</feature>
<dbReference type="EC" id="3.1.1.47" evidence="1"/>
<evidence type="ECO:0000256" key="1">
    <source>
        <dbReference type="ARBA" id="ARBA00013201"/>
    </source>
</evidence>
<dbReference type="SUPFAM" id="SSF53474">
    <property type="entry name" value="alpha/beta-Hydrolases"/>
    <property type="match status" value="1"/>
</dbReference>
<dbReference type="GO" id="GO:0003847">
    <property type="term" value="F:1-alkyl-2-acetylglycerophosphocholine esterase activity"/>
    <property type="evidence" value="ECO:0007669"/>
    <property type="project" value="UniProtKB-EC"/>
</dbReference>
<dbReference type="OrthoDB" id="2363873at2759"/>
<reference evidence="6" key="1">
    <citation type="submission" date="2020-04" db="EMBL/GenBank/DDBJ databases">
        <title>Draft genome resource of the tomato pathogen Pseudocercospora fuligena.</title>
        <authorList>
            <person name="Zaccaron A."/>
        </authorList>
    </citation>
    <scope>NUCLEOTIDE SEQUENCE</scope>
    <source>
        <strain evidence="6">PF001</strain>
    </source>
</reference>
<organism evidence="6 7">
    <name type="scientific">Pseudocercospora fuligena</name>
    <dbReference type="NCBI Taxonomy" id="685502"/>
    <lineage>
        <taxon>Eukaryota</taxon>
        <taxon>Fungi</taxon>
        <taxon>Dikarya</taxon>
        <taxon>Ascomycota</taxon>
        <taxon>Pezizomycotina</taxon>
        <taxon>Dothideomycetes</taxon>
        <taxon>Dothideomycetidae</taxon>
        <taxon>Mycosphaerellales</taxon>
        <taxon>Mycosphaerellaceae</taxon>
        <taxon>Pseudocercospora</taxon>
    </lineage>
</organism>
<keyword evidence="5" id="KW-0732">Signal</keyword>
<evidence type="ECO:0000256" key="2">
    <source>
        <dbReference type="ARBA" id="ARBA00022801"/>
    </source>
</evidence>
<evidence type="ECO:0000256" key="3">
    <source>
        <dbReference type="ARBA" id="ARBA00022963"/>
    </source>
</evidence>
<keyword evidence="3" id="KW-0442">Lipid degradation</keyword>
<dbReference type="Proteomes" id="UP000660729">
    <property type="component" value="Unassembled WGS sequence"/>
</dbReference>
<dbReference type="AlphaFoldDB" id="A0A8H6VS17"/>
<dbReference type="Pfam" id="PF03403">
    <property type="entry name" value="PAF-AH_p_II"/>
    <property type="match status" value="2"/>
</dbReference>
<protein>
    <recommendedName>
        <fullName evidence="1">1-alkyl-2-acetylglycerophosphocholine esterase</fullName>
        <ecNumber evidence="1">3.1.1.47</ecNumber>
    </recommendedName>
</protein>
<accession>A0A8H6VS17</accession>
<name>A0A8H6VS17_9PEZI</name>
<keyword evidence="2" id="KW-0378">Hydrolase</keyword>
<dbReference type="PANTHER" id="PTHR10272">
    <property type="entry name" value="PLATELET-ACTIVATING FACTOR ACETYLHYDROLASE"/>
    <property type="match status" value="1"/>
</dbReference>
<comment type="caution">
    <text evidence="6">The sequence shown here is derived from an EMBL/GenBank/DDBJ whole genome shotgun (WGS) entry which is preliminary data.</text>
</comment>
<feature type="chain" id="PRO_5034319958" description="1-alkyl-2-acetylglycerophosphocholine esterase" evidence="5">
    <location>
        <begin position="16"/>
        <end position="365"/>
    </location>
</feature>
<dbReference type="EMBL" id="JABCIY010000024">
    <property type="protein sequence ID" value="KAF7196745.1"/>
    <property type="molecule type" value="Genomic_DNA"/>
</dbReference>
<dbReference type="GO" id="GO:0016042">
    <property type="term" value="P:lipid catabolic process"/>
    <property type="evidence" value="ECO:0007669"/>
    <property type="project" value="UniProtKB-KW"/>
</dbReference>
<evidence type="ECO:0000256" key="4">
    <source>
        <dbReference type="ARBA" id="ARBA00023098"/>
    </source>
</evidence>
<sequence>MRSILLFLVVGLVHGSLVFPPPTNGKWGTDIKNLELIDHNRTDPYDPDGRPRRLMLSVIYPTLPIHKCNPNNTVPYAPKAVLDVLVTAFEMFGSVTNISDKVHQLAISTCPSPSSQLQYKEAQFPVLIFSPGLHGSRFLSLSQAQSIASQGYNIILLDHAYDTAIIEFPNGDIVTRRNFTTVEELDELVRVRVEDVSFVIDQLEDKQSPLGQLLSDENCEIGIYGHSLGGATSILASYLDSRIKAIVDLDGYPYGFNTAGTREDPVFHLPSGLDTPTLLFTNSTAPLGSIWDSFTGWKKRLTLKGGTHTAFTDLPLLVDVLDLREKLPVGFVEDVVGEIEGVRARDVVGEYVGAFFDRFLKGMDG</sequence>